<dbReference type="AlphaFoldDB" id="I6QQJ7"/>
<accession>I6QQJ7</accession>
<proteinExistence type="predicted"/>
<sequence length="339" mass="38320">MANPESLLSILPGLIDSIARNQPVIIRDLDDEQLISMLPALTRHKLESIALLSMAETAGMSTFYLQTYHAQFAAIRAHLAHRLKALDCMFLQGFPRCLDFSSFYTPGMRTDIDIYVPAASHTAVRDFARNAGFDYYGFDSENIFVVDAEQSNALTAHNWADKDVALTLLREVELPADLPIEIVDCYLPYVLRNGKTYLFISLEVHHLYTDHSDIGVLEANREPWQEMGVDRCNAEATLYFNLIRLHRGVLAGEARMRLLLDTACLLASRHRPLDMQRFAQLVVDSPGRVAITSVCSTLATLHPLFEALLPALTDQLDNRVEQSWFQQLQHSLRIEPEHV</sequence>
<reference evidence="1" key="1">
    <citation type="journal article" date="2012" name="Antimicrob. Agents Chemother.">
        <title>Different biosynthetic pathways to fosfomycin in Pseudomonas syringae and Streptomyces species.</title>
        <authorList>
            <person name="Kim S.Y."/>
            <person name="Ju K.S."/>
            <person name="Metcalf W.W."/>
            <person name="Evans B.S."/>
            <person name="Kuzuyama T."/>
            <person name="van der Donk W.A."/>
        </authorList>
    </citation>
    <scope>NUCLEOTIDE SEQUENCE</scope>
    <source>
        <strain evidence="1">PB-5123</strain>
    </source>
</reference>
<dbReference type="EMBL" id="JX102649">
    <property type="protein sequence ID" value="AFM38984.1"/>
    <property type="molecule type" value="Genomic_DNA"/>
</dbReference>
<protein>
    <submittedName>
        <fullName evidence="1">Uncharacterized protein</fullName>
    </submittedName>
</protein>
<name>I6QQJ7_PSESX</name>
<evidence type="ECO:0000313" key="1">
    <source>
        <dbReference type="EMBL" id="AFM38984.1"/>
    </source>
</evidence>
<organism evidence="1">
    <name type="scientific">Pseudomonas syringae</name>
    <dbReference type="NCBI Taxonomy" id="317"/>
    <lineage>
        <taxon>Bacteria</taxon>
        <taxon>Pseudomonadati</taxon>
        <taxon>Pseudomonadota</taxon>
        <taxon>Gammaproteobacteria</taxon>
        <taxon>Pseudomonadales</taxon>
        <taxon>Pseudomonadaceae</taxon>
        <taxon>Pseudomonas</taxon>
    </lineage>
</organism>